<evidence type="ECO:0000259" key="1">
    <source>
        <dbReference type="Pfam" id="PF01048"/>
    </source>
</evidence>
<dbReference type="InterPro" id="IPR035994">
    <property type="entry name" value="Nucleoside_phosphorylase_sf"/>
</dbReference>
<proteinExistence type="predicted"/>
<feature type="domain" description="Nucleoside phosphorylase" evidence="1">
    <location>
        <begin position="8"/>
        <end position="281"/>
    </location>
</feature>
<sequence length="367" mass="40027">MASRDDFEICVICALPLEANAVHALFEDVKEENALGKASGDTNAYSTGKIGSHNVVLVYMPGMGKVPAAAVSENLKKSFKNIKLALLVGICGGVPGKGTEGIMLGDVIVGKNIVHYDFGREYENGFIQKDGPEDTPGRQPPGIRSFIRKLESRKEALEKKLSEYLDSMLKPWGSEKIDSLKDILFPPDYWHVHQPPATCTGGRCKNLTDLCESALKGSCEELGCDMSESVRPSDLIRRPTPNIYFGSVASGDKVMRSATLRDKISEREAVIAFDMEAVGVWDYLPCILIKGVCDYSDSHKNKSWQEYAAVAAAAFTKAVLEEWTPSQPDAPPKAAESSGGPVFNNHNSKIGYQGRDMSFTGNNTFTF</sequence>
<gene>
    <name evidence="2" type="ORF">TWF506_001503</name>
</gene>
<accession>A0AAN8S585</accession>
<evidence type="ECO:0000313" key="2">
    <source>
        <dbReference type="EMBL" id="KAK6521280.1"/>
    </source>
</evidence>
<dbReference type="InterPro" id="IPR000845">
    <property type="entry name" value="Nucleoside_phosphorylase_d"/>
</dbReference>
<organism evidence="2 3">
    <name type="scientific">Arthrobotrys conoides</name>
    <dbReference type="NCBI Taxonomy" id="74498"/>
    <lineage>
        <taxon>Eukaryota</taxon>
        <taxon>Fungi</taxon>
        <taxon>Dikarya</taxon>
        <taxon>Ascomycota</taxon>
        <taxon>Pezizomycotina</taxon>
        <taxon>Orbiliomycetes</taxon>
        <taxon>Orbiliales</taxon>
        <taxon>Orbiliaceae</taxon>
        <taxon>Arthrobotrys</taxon>
    </lineage>
</organism>
<dbReference type="GO" id="GO:0009116">
    <property type="term" value="P:nucleoside metabolic process"/>
    <property type="evidence" value="ECO:0007669"/>
    <property type="project" value="InterPro"/>
</dbReference>
<dbReference type="InterPro" id="IPR053137">
    <property type="entry name" value="NLR-like"/>
</dbReference>
<dbReference type="Gene3D" id="3.40.50.1580">
    <property type="entry name" value="Nucleoside phosphorylase domain"/>
    <property type="match status" value="1"/>
</dbReference>
<dbReference type="Pfam" id="PF01048">
    <property type="entry name" value="PNP_UDP_1"/>
    <property type="match status" value="1"/>
</dbReference>
<dbReference type="EMBL" id="JAVHJM010000001">
    <property type="protein sequence ID" value="KAK6521280.1"/>
    <property type="molecule type" value="Genomic_DNA"/>
</dbReference>
<reference evidence="2 3" key="1">
    <citation type="submission" date="2019-10" db="EMBL/GenBank/DDBJ databases">
        <authorList>
            <person name="Palmer J.M."/>
        </authorList>
    </citation>
    <scope>NUCLEOTIDE SEQUENCE [LARGE SCALE GENOMIC DNA]</scope>
    <source>
        <strain evidence="2 3">TWF506</strain>
    </source>
</reference>
<keyword evidence="3" id="KW-1185">Reference proteome</keyword>
<name>A0AAN8S585_9PEZI</name>
<dbReference type="SUPFAM" id="SSF53167">
    <property type="entry name" value="Purine and uridine phosphorylases"/>
    <property type="match status" value="1"/>
</dbReference>
<dbReference type="GO" id="GO:0003824">
    <property type="term" value="F:catalytic activity"/>
    <property type="evidence" value="ECO:0007669"/>
    <property type="project" value="InterPro"/>
</dbReference>
<comment type="caution">
    <text evidence="2">The sequence shown here is derived from an EMBL/GenBank/DDBJ whole genome shotgun (WGS) entry which is preliminary data.</text>
</comment>
<dbReference type="Proteomes" id="UP001307849">
    <property type="component" value="Unassembled WGS sequence"/>
</dbReference>
<dbReference type="AlphaFoldDB" id="A0AAN8S585"/>
<dbReference type="PANTHER" id="PTHR46082:SF6">
    <property type="entry name" value="AAA+ ATPASE DOMAIN-CONTAINING PROTEIN-RELATED"/>
    <property type="match status" value="1"/>
</dbReference>
<evidence type="ECO:0000313" key="3">
    <source>
        <dbReference type="Proteomes" id="UP001307849"/>
    </source>
</evidence>
<dbReference type="PANTHER" id="PTHR46082">
    <property type="entry name" value="ATP/GTP-BINDING PROTEIN-RELATED"/>
    <property type="match status" value="1"/>
</dbReference>
<protein>
    <recommendedName>
        <fullName evidence="1">Nucleoside phosphorylase domain-containing protein</fullName>
    </recommendedName>
</protein>